<name>A0A317CAF3_9GAMM</name>
<dbReference type="InterPro" id="IPR016181">
    <property type="entry name" value="Acyl_CoA_acyltransferase"/>
</dbReference>
<evidence type="ECO:0000313" key="3">
    <source>
        <dbReference type="Proteomes" id="UP000245506"/>
    </source>
</evidence>
<dbReference type="EMBL" id="QGKL01000042">
    <property type="protein sequence ID" value="PWQ93360.1"/>
    <property type="molecule type" value="Genomic_DNA"/>
</dbReference>
<dbReference type="Pfam" id="PF00583">
    <property type="entry name" value="Acetyltransf_1"/>
    <property type="match status" value="1"/>
</dbReference>
<dbReference type="RefSeq" id="WP_109825064.1">
    <property type="nucleotide sequence ID" value="NZ_QGKL01000042.1"/>
</dbReference>
<protein>
    <recommendedName>
        <fullName evidence="1">N-acetyltransferase domain-containing protein</fullName>
    </recommendedName>
</protein>
<keyword evidence="3" id="KW-1185">Reference proteome</keyword>
<feature type="domain" description="N-acetyltransferase" evidence="1">
    <location>
        <begin position="14"/>
        <end position="169"/>
    </location>
</feature>
<dbReference type="AlphaFoldDB" id="A0A317CAF3"/>
<dbReference type="SUPFAM" id="SSF55729">
    <property type="entry name" value="Acyl-CoA N-acyltransferases (Nat)"/>
    <property type="match status" value="1"/>
</dbReference>
<sequence length="172" mass="20111">MINIHLLDQPELDIRYTDVLTALDQRVREKDAAPYLYPKTKDFYRQCLAGECYNILALNDEDVIGYAALRRMSPWPAYLEKVEYPESECALMLHNMVDPSWRGQGIAKLLNQGRITLAREQGLRYLFSTVHPENTPSIKSLKRSGFRVLDQRKMFSEQLLRNLMFLDLNEQQ</sequence>
<dbReference type="OrthoDB" id="1450704at2"/>
<dbReference type="GO" id="GO:0016747">
    <property type="term" value="F:acyltransferase activity, transferring groups other than amino-acyl groups"/>
    <property type="evidence" value="ECO:0007669"/>
    <property type="project" value="InterPro"/>
</dbReference>
<dbReference type="Gene3D" id="3.40.630.30">
    <property type="match status" value="1"/>
</dbReference>
<gene>
    <name evidence="2" type="ORF">DKT75_17130</name>
</gene>
<evidence type="ECO:0000259" key="1">
    <source>
        <dbReference type="PROSITE" id="PS51186"/>
    </source>
</evidence>
<dbReference type="InterPro" id="IPR000182">
    <property type="entry name" value="GNAT_dom"/>
</dbReference>
<proteinExistence type="predicted"/>
<evidence type="ECO:0000313" key="2">
    <source>
        <dbReference type="EMBL" id="PWQ93360.1"/>
    </source>
</evidence>
<dbReference type="PROSITE" id="PS51186">
    <property type="entry name" value="GNAT"/>
    <property type="match status" value="1"/>
</dbReference>
<accession>A0A317CAF3</accession>
<organism evidence="2 3">
    <name type="scientific">Leucothrix arctica</name>
    <dbReference type="NCBI Taxonomy" id="1481894"/>
    <lineage>
        <taxon>Bacteria</taxon>
        <taxon>Pseudomonadati</taxon>
        <taxon>Pseudomonadota</taxon>
        <taxon>Gammaproteobacteria</taxon>
        <taxon>Thiotrichales</taxon>
        <taxon>Thiotrichaceae</taxon>
        <taxon>Leucothrix</taxon>
    </lineage>
</organism>
<reference evidence="2 3" key="1">
    <citation type="submission" date="2018-05" db="EMBL/GenBank/DDBJ databases">
        <title>Leucothrix arctica sp. nov., isolated from Arctic seawater.</title>
        <authorList>
            <person name="Choi A."/>
            <person name="Baek K."/>
        </authorList>
    </citation>
    <scope>NUCLEOTIDE SEQUENCE [LARGE SCALE GENOMIC DNA]</scope>
    <source>
        <strain evidence="2 3">IMCC9719</strain>
    </source>
</reference>
<dbReference type="Proteomes" id="UP000245506">
    <property type="component" value="Unassembled WGS sequence"/>
</dbReference>
<dbReference type="CDD" id="cd04301">
    <property type="entry name" value="NAT_SF"/>
    <property type="match status" value="1"/>
</dbReference>
<comment type="caution">
    <text evidence="2">The sequence shown here is derived from an EMBL/GenBank/DDBJ whole genome shotgun (WGS) entry which is preliminary data.</text>
</comment>